<reference evidence="1 2" key="1">
    <citation type="journal article" date="2013" name="Nature">
        <title>Insights into bilaterian evolution from three spiralian genomes.</title>
        <authorList>
            <person name="Simakov O."/>
            <person name="Marletaz F."/>
            <person name="Cho S.J."/>
            <person name="Edsinger-Gonzales E."/>
            <person name="Havlak P."/>
            <person name="Hellsten U."/>
            <person name="Kuo D.H."/>
            <person name="Larsson T."/>
            <person name="Lv J."/>
            <person name="Arendt D."/>
            <person name="Savage R."/>
            <person name="Osoegawa K."/>
            <person name="de Jong P."/>
            <person name="Grimwood J."/>
            <person name="Chapman J.A."/>
            <person name="Shapiro H."/>
            <person name="Aerts A."/>
            <person name="Otillar R.P."/>
            <person name="Terry A.Y."/>
            <person name="Boore J.L."/>
            <person name="Grigoriev I.V."/>
            <person name="Lindberg D.R."/>
            <person name="Seaver E.C."/>
            <person name="Weisblat D.A."/>
            <person name="Putnam N.H."/>
            <person name="Rokhsar D.S."/>
        </authorList>
    </citation>
    <scope>NUCLEOTIDE SEQUENCE [LARGE SCALE GENOMIC DNA]</scope>
</reference>
<organism evidence="1 2">
    <name type="scientific">Lottia gigantea</name>
    <name type="common">Giant owl limpet</name>
    <dbReference type="NCBI Taxonomy" id="225164"/>
    <lineage>
        <taxon>Eukaryota</taxon>
        <taxon>Metazoa</taxon>
        <taxon>Spiralia</taxon>
        <taxon>Lophotrochozoa</taxon>
        <taxon>Mollusca</taxon>
        <taxon>Gastropoda</taxon>
        <taxon>Patellogastropoda</taxon>
        <taxon>Lottioidea</taxon>
        <taxon>Lottiidae</taxon>
        <taxon>Lottia</taxon>
    </lineage>
</organism>
<dbReference type="RefSeq" id="XP_009051657.1">
    <property type="nucleotide sequence ID" value="XM_009053409.1"/>
</dbReference>
<protein>
    <submittedName>
        <fullName evidence="1">Uncharacterized protein</fullName>
    </submittedName>
</protein>
<dbReference type="EMBL" id="KB201304">
    <property type="protein sequence ID" value="ESO97812.1"/>
    <property type="molecule type" value="Genomic_DNA"/>
</dbReference>
<evidence type="ECO:0000313" key="1">
    <source>
        <dbReference type="EMBL" id="ESO97812.1"/>
    </source>
</evidence>
<dbReference type="HOGENOM" id="CLU_2294815_0_0_1"/>
<accession>V4AKY8</accession>
<gene>
    <name evidence="1" type="ORF">LOTGIDRAFT_152915</name>
</gene>
<dbReference type="GeneID" id="20235811"/>
<evidence type="ECO:0000313" key="2">
    <source>
        <dbReference type="Proteomes" id="UP000030746"/>
    </source>
</evidence>
<keyword evidence="2" id="KW-1185">Reference proteome</keyword>
<proteinExistence type="predicted"/>
<name>V4AKY8_LOTGI</name>
<dbReference type="KEGG" id="lgi:LOTGIDRAFT_152915"/>
<dbReference type="Proteomes" id="UP000030746">
    <property type="component" value="Unassembled WGS sequence"/>
</dbReference>
<dbReference type="CTD" id="20235811"/>
<dbReference type="AlphaFoldDB" id="V4AKY8"/>
<sequence>MPVPVLLRVGPVSALTLLYLHTNITNIMIVKRFWHSQFYQILTPGRNMDLGIDNEGLDFQQLEDYISGDNNMNHNSHTNLVFSITGYQSTFQNRYCRQYGL</sequence>